<sequence length="193" mass="20777">MEDTAKKYQEEKAPVAEKFIFRLGLADVLRLTMFGTLISITKDITRLPLHLPGHTSIYWMGILVLGKGLIPKFGAGIIMGIVSGALAVLLGLGKEGVFVFFKYFVPGLLIDFLAPVFYNKLENPFVGAICGTLTSLSKLVANLVLGILLKMPMGFIALGLGFASASHVLFGAAGGLIAAVLIKRLRPRLSTWE</sequence>
<dbReference type="EMBL" id="JAKOAV010000033">
    <property type="protein sequence ID" value="MDF9409516.1"/>
    <property type="molecule type" value="Genomic_DNA"/>
</dbReference>
<gene>
    <name evidence="2" type="ORF">L7E55_14315</name>
</gene>
<reference evidence="2" key="1">
    <citation type="submission" date="2022-02" db="EMBL/GenBank/DDBJ databases">
        <authorList>
            <person name="Leng L."/>
        </authorList>
    </citation>
    <scope>NUCLEOTIDE SEQUENCE</scope>
    <source>
        <strain evidence="2">JI</strain>
    </source>
</reference>
<keyword evidence="1" id="KW-0472">Membrane</keyword>
<keyword evidence="1" id="KW-1133">Transmembrane helix</keyword>
<evidence type="ECO:0000256" key="1">
    <source>
        <dbReference type="SAM" id="Phobius"/>
    </source>
</evidence>
<evidence type="ECO:0000313" key="2">
    <source>
        <dbReference type="EMBL" id="MDF9409516.1"/>
    </source>
</evidence>
<dbReference type="Proteomes" id="UP001154312">
    <property type="component" value="Unassembled WGS sequence"/>
</dbReference>
<feature type="transmembrane region" description="Helical" evidence="1">
    <location>
        <begin position="98"/>
        <end position="118"/>
    </location>
</feature>
<keyword evidence="1" id="KW-0812">Transmembrane</keyword>
<feature type="transmembrane region" description="Helical" evidence="1">
    <location>
        <begin position="73"/>
        <end position="92"/>
    </location>
</feature>
<name>A0A9X4H399_9FIRM</name>
<feature type="transmembrane region" description="Helical" evidence="1">
    <location>
        <begin position="125"/>
        <end position="149"/>
    </location>
</feature>
<comment type="caution">
    <text evidence="2">The sequence shown here is derived from an EMBL/GenBank/DDBJ whole genome shotgun (WGS) entry which is preliminary data.</text>
</comment>
<proteinExistence type="predicted"/>
<evidence type="ECO:0000313" key="3">
    <source>
        <dbReference type="Proteomes" id="UP001154312"/>
    </source>
</evidence>
<accession>A0A9X4H399</accession>
<dbReference type="AlphaFoldDB" id="A0A9X4H399"/>
<organism evidence="2 3">
    <name type="scientific">Pelotomaculum isophthalicicum JI</name>
    <dbReference type="NCBI Taxonomy" id="947010"/>
    <lineage>
        <taxon>Bacteria</taxon>
        <taxon>Bacillati</taxon>
        <taxon>Bacillota</taxon>
        <taxon>Clostridia</taxon>
        <taxon>Eubacteriales</taxon>
        <taxon>Desulfotomaculaceae</taxon>
        <taxon>Pelotomaculum</taxon>
    </lineage>
</organism>
<keyword evidence="3" id="KW-1185">Reference proteome</keyword>
<feature type="transmembrane region" description="Helical" evidence="1">
    <location>
        <begin position="155"/>
        <end position="182"/>
    </location>
</feature>
<evidence type="ECO:0008006" key="4">
    <source>
        <dbReference type="Google" id="ProtNLM"/>
    </source>
</evidence>
<protein>
    <recommendedName>
        <fullName evidence="4">ECF transporter S component</fullName>
    </recommendedName>
</protein>
<dbReference type="RefSeq" id="WP_277444990.1">
    <property type="nucleotide sequence ID" value="NZ_JAKOAV010000033.1"/>
</dbReference>